<evidence type="ECO:0000256" key="7">
    <source>
        <dbReference type="ARBA" id="ARBA00037228"/>
    </source>
</evidence>
<evidence type="ECO:0008006" key="11">
    <source>
        <dbReference type="Google" id="ProtNLM"/>
    </source>
</evidence>
<feature type="chain" id="PRO_5043371482" description="Rapid ALkalinization Factor" evidence="8">
    <location>
        <begin position="27"/>
        <end position="78"/>
    </location>
</feature>
<evidence type="ECO:0000256" key="2">
    <source>
        <dbReference type="ARBA" id="ARBA00009178"/>
    </source>
</evidence>
<keyword evidence="10" id="KW-1185">Reference proteome</keyword>
<protein>
    <recommendedName>
        <fullName evidence="11">Rapid ALkalinization Factor</fullName>
    </recommendedName>
</protein>
<keyword evidence="4" id="KW-0372">Hormone</keyword>
<evidence type="ECO:0000313" key="10">
    <source>
        <dbReference type="Proteomes" id="UP001454036"/>
    </source>
</evidence>
<sequence>MAIQRRMIVAVFATLLVCSAFFEANGDNKINWDDLDADRTRCNGKNCRPNVEANPYNRGCQKQQRCRGRKLLQTSEED</sequence>
<accession>A0AAV3NRV8</accession>
<proteinExistence type="inferred from homology"/>
<evidence type="ECO:0000256" key="8">
    <source>
        <dbReference type="SAM" id="SignalP"/>
    </source>
</evidence>
<comment type="function">
    <text evidence="7">Cell signaling peptide that may regulate plant stress, growth, and development. Mediates a rapid alkalinization of extracellular space by mediating a transient increase in the cytoplasmic Ca(2+) concentration leading to a calcium-dependent signaling events through a cell surface receptor and a concomitant activation of some intracellular mitogen-activated protein kinases.</text>
</comment>
<evidence type="ECO:0000256" key="4">
    <source>
        <dbReference type="ARBA" id="ARBA00022702"/>
    </source>
</evidence>
<dbReference type="GO" id="GO:0005576">
    <property type="term" value="C:extracellular region"/>
    <property type="evidence" value="ECO:0007669"/>
    <property type="project" value="UniProtKB-SubCell"/>
</dbReference>
<dbReference type="EMBL" id="BAABME010000313">
    <property type="protein sequence ID" value="GAA0141688.1"/>
    <property type="molecule type" value="Genomic_DNA"/>
</dbReference>
<evidence type="ECO:0000256" key="3">
    <source>
        <dbReference type="ARBA" id="ARBA00022525"/>
    </source>
</evidence>
<feature type="signal peptide" evidence="8">
    <location>
        <begin position="1"/>
        <end position="26"/>
    </location>
</feature>
<evidence type="ECO:0000313" key="9">
    <source>
        <dbReference type="EMBL" id="GAA0141688.1"/>
    </source>
</evidence>
<comment type="subcellular location">
    <subcellularLocation>
        <location evidence="1">Secreted</location>
    </subcellularLocation>
</comment>
<dbReference type="Pfam" id="PF05498">
    <property type="entry name" value="RALF"/>
    <property type="match status" value="1"/>
</dbReference>
<evidence type="ECO:0000256" key="1">
    <source>
        <dbReference type="ARBA" id="ARBA00004613"/>
    </source>
</evidence>
<dbReference type="InterPro" id="IPR008801">
    <property type="entry name" value="RALF"/>
</dbReference>
<evidence type="ECO:0000256" key="5">
    <source>
        <dbReference type="ARBA" id="ARBA00022729"/>
    </source>
</evidence>
<dbReference type="GO" id="GO:0005179">
    <property type="term" value="F:hormone activity"/>
    <property type="evidence" value="ECO:0007669"/>
    <property type="project" value="UniProtKB-KW"/>
</dbReference>
<dbReference type="PANTHER" id="PTHR34270">
    <property type="entry name" value="PROTEIN RALF-LIKE 15-RELATED"/>
    <property type="match status" value="1"/>
</dbReference>
<comment type="caution">
    <text evidence="9">The sequence shown here is derived from an EMBL/GenBank/DDBJ whole genome shotgun (WGS) entry which is preliminary data.</text>
</comment>
<reference evidence="9 10" key="1">
    <citation type="submission" date="2024-01" db="EMBL/GenBank/DDBJ databases">
        <title>The complete chloroplast genome sequence of Lithospermum erythrorhizon: insights into the phylogenetic relationship among Boraginaceae species and the maternal lineages of purple gromwells.</title>
        <authorList>
            <person name="Okada T."/>
            <person name="Watanabe K."/>
        </authorList>
    </citation>
    <scope>NUCLEOTIDE SEQUENCE [LARGE SCALE GENOMIC DNA]</scope>
</reference>
<dbReference type="Proteomes" id="UP001454036">
    <property type="component" value="Unassembled WGS sequence"/>
</dbReference>
<dbReference type="AlphaFoldDB" id="A0AAV3NRV8"/>
<keyword evidence="5 8" id="KW-0732">Signal</keyword>
<keyword evidence="3" id="KW-0964">Secreted</keyword>
<dbReference type="PANTHER" id="PTHR34270:SF3">
    <property type="entry name" value="PROTEIN RALF-LIKE 16-RELATED"/>
    <property type="match status" value="1"/>
</dbReference>
<gene>
    <name evidence="9" type="ORF">LIER_02775</name>
</gene>
<comment type="similarity">
    <text evidence="2">Belongs to the plant rapid alkalinization factor (RALF) family.</text>
</comment>
<evidence type="ECO:0000256" key="6">
    <source>
        <dbReference type="ARBA" id="ARBA00023157"/>
    </source>
</evidence>
<name>A0AAV3NRV8_LITER</name>
<organism evidence="9 10">
    <name type="scientific">Lithospermum erythrorhizon</name>
    <name type="common">Purple gromwell</name>
    <name type="synonym">Lithospermum officinale var. erythrorhizon</name>
    <dbReference type="NCBI Taxonomy" id="34254"/>
    <lineage>
        <taxon>Eukaryota</taxon>
        <taxon>Viridiplantae</taxon>
        <taxon>Streptophyta</taxon>
        <taxon>Embryophyta</taxon>
        <taxon>Tracheophyta</taxon>
        <taxon>Spermatophyta</taxon>
        <taxon>Magnoliopsida</taxon>
        <taxon>eudicotyledons</taxon>
        <taxon>Gunneridae</taxon>
        <taxon>Pentapetalae</taxon>
        <taxon>asterids</taxon>
        <taxon>lamiids</taxon>
        <taxon>Boraginales</taxon>
        <taxon>Boraginaceae</taxon>
        <taxon>Boraginoideae</taxon>
        <taxon>Lithospermeae</taxon>
        <taxon>Lithospermum</taxon>
    </lineage>
</organism>
<keyword evidence="6" id="KW-1015">Disulfide bond</keyword>